<dbReference type="Gene3D" id="3.40.50.360">
    <property type="match status" value="1"/>
</dbReference>
<feature type="domain" description="NADPH-dependent FMN reductase-like" evidence="2">
    <location>
        <begin position="4"/>
        <end position="120"/>
    </location>
</feature>
<feature type="transmembrane region" description="Helical" evidence="1">
    <location>
        <begin position="195"/>
        <end position="216"/>
    </location>
</feature>
<dbReference type="AlphaFoldDB" id="A0A0R1RFX2"/>
<keyword evidence="1" id="KW-0472">Membrane</keyword>
<protein>
    <submittedName>
        <fullName evidence="3">Flavoprotein</fullName>
    </submittedName>
</protein>
<dbReference type="EMBL" id="AZEU01000036">
    <property type="protein sequence ID" value="KRL52459.1"/>
    <property type="molecule type" value="Genomic_DNA"/>
</dbReference>
<evidence type="ECO:0000256" key="1">
    <source>
        <dbReference type="SAM" id="Phobius"/>
    </source>
</evidence>
<evidence type="ECO:0000259" key="2">
    <source>
        <dbReference type="Pfam" id="PF03358"/>
    </source>
</evidence>
<accession>A0A0R1RFX2</accession>
<dbReference type="Pfam" id="PF03358">
    <property type="entry name" value="FMN_red"/>
    <property type="match status" value="1"/>
</dbReference>
<dbReference type="InterPro" id="IPR005025">
    <property type="entry name" value="FMN_Rdtase-like_dom"/>
</dbReference>
<dbReference type="Proteomes" id="UP000051790">
    <property type="component" value="Unassembled WGS sequence"/>
</dbReference>
<reference evidence="3 4" key="1">
    <citation type="journal article" date="2015" name="Genome Announc.">
        <title>Expanding the biotechnology potential of lactobacilli through comparative genomics of 213 strains and associated genera.</title>
        <authorList>
            <person name="Sun Z."/>
            <person name="Harris H.M."/>
            <person name="McCann A."/>
            <person name="Guo C."/>
            <person name="Argimon S."/>
            <person name="Zhang W."/>
            <person name="Yang X."/>
            <person name="Jeffery I.B."/>
            <person name="Cooney J.C."/>
            <person name="Kagawa T.F."/>
            <person name="Liu W."/>
            <person name="Song Y."/>
            <person name="Salvetti E."/>
            <person name="Wrobel A."/>
            <person name="Rasinkangas P."/>
            <person name="Parkhill J."/>
            <person name="Rea M.C."/>
            <person name="O'Sullivan O."/>
            <person name="Ritari J."/>
            <person name="Douillard F.P."/>
            <person name="Paul Ross R."/>
            <person name="Yang R."/>
            <person name="Briner A.E."/>
            <person name="Felis G.E."/>
            <person name="de Vos W.M."/>
            <person name="Barrangou R."/>
            <person name="Klaenhammer T.R."/>
            <person name="Caufield P.W."/>
            <person name="Cui Y."/>
            <person name="Zhang H."/>
            <person name="O'Toole P.W."/>
        </authorList>
    </citation>
    <scope>NUCLEOTIDE SEQUENCE [LARGE SCALE GENOMIC DNA]</scope>
    <source>
        <strain evidence="3 4">DSM 13343</strain>
    </source>
</reference>
<evidence type="ECO:0000313" key="3">
    <source>
        <dbReference type="EMBL" id="KRL52459.1"/>
    </source>
</evidence>
<dbReference type="SUPFAM" id="SSF52218">
    <property type="entry name" value="Flavoproteins"/>
    <property type="match status" value="1"/>
</dbReference>
<keyword evidence="1" id="KW-0812">Transmembrane</keyword>
<proteinExistence type="predicted"/>
<gene>
    <name evidence="3" type="ORF">FD01_GL002370</name>
</gene>
<feature type="transmembrane region" description="Helical" evidence="1">
    <location>
        <begin position="222"/>
        <end position="245"/>
    </location>
</feature>
<comment type="caution">
    <text evidence="3">The sequence shown here is derived from an EMBL/GenBank/DDBJ whole genome shotgun (WGS) entry which is preliminary data.</text>
</comment>
<evidence type="ECO:0000313" key="4">
    <source>
        <dbReference type="Proteomes" id="UP000051790"/>
    </source>
</evidence>
<name>A0A0R1RFX2_9LACO</name>
<organism evidence="3 4">
    <name type="scientific">Lacticaseibacillus manihotivorans DSM 13343 = JCM 12514</name>
    <dbReference type="NCBI Taxonomy" id="1423769"/>
    <lineage>
        <taxon>Bacteria</taxon>
        <taxon>Bacillati</taxon>
        <taxon>Bacillota</taxon>
        <taxon>Bacilli</taxon>
        <taxon>Lactobacillales</taxon>
        <taxon>Lactobacillaceae</taxon>
        <taxon>Lacticaseibacillus</taxon>
    </lineage>
</organism>
<dbReference type="PATRIC" id="fig|1423769.4.peg.2556"/>
<dbReference type="InterPro" id="IPR029039">
    <property type="entry name" value="Flavoprotein-like_sf"/>
</dbReference>
<sequence>MLKMHTVALFGGHNPKGLTARLAQHLLTAIPGTSEFIDLNTRFLHPDRPGETNLNLDALEAKLAHADIWVLISPTYYGSVAGPLKQALDCLRPRIIRMTQKGDSLPGKYRGKVYLIVSSCFASGWDNTFTHQTDACLTTLDKAMSTAGLRKAGELVLPHTWGMSELPPAKLKTAEQLAVKLPRRVRKDDETMKRYGLLFVMVAVMALITMSLQLLLPLSGFWWRYISFVIIFFGLLAGILHYATFMRHKHR</sequence>
<keyword evidence="1" id="KW-1133">Transmembrane helix</keyword>
<keyword evidence="4" id="KW-1185">Reference proteome</keyword>
<dbReference type="GO" id="GO:0016491">
    <property type="term" value="F:oxidoreductase activity"/>
    <property type="evidence" value="ECO:0007669"/>
    <property type="project" value="InterPro"/>
</dbReference>